<keyword evidence="2" id="KW-0223">Dioxygenase</keyword>
<proteinExistence type="inferred from homology"/>
<evidence type="ECO:0000256" key="1">
    <source>
        <dbReference type="ARBA" id="ARBA00007825"/>
    </source>
</evidence>
<dbReference type="EMBL" id="CP113836">
    <property type="protein sequence ID" value="WAL64686.1"/>
    <property type="molecule type" value="Genomic_DNA"/>
</dbReference>
<evidence type="ECO:0000313" key="5">
    <source>
        <dbReference type="EMBL" id="WAL64686.1"/>
    </source>
</evidence>
<name>A0ABY7AXL1_9PSEU</name>
<dbReference type="PANTHER" id="PTHR33711">
    <property type="entry name" value="DIOXYGENASE, PUTATIVE (AFU_ORTHOLOGUE AFUA_2G02910)-RELATED"/>
    <property type="match status" value="1"/>
</dbReference>
<keyword evidence="3" id="KW-0560">Oxidoreductase</keyword>
<dbReference type="SUPFAM" id="SSF49482">
    <property type="entry name" value="Aromatic compound dioxygenase"/>
    <property type="match status" value="1"/>
</dbReference>
<accession>A0ABY7AXL1</accession>
<evidence type="ECO:0000256" key="2">
    <source>
        <dbReference type="ARBA" id="ARBA00022964"/>
    </source>
</evidence>
<organism evidence="5 6">
    <name type="scientific">Amycolatopsis cynarae</name>
    <dbReference type="NCBI Taxonomy" id="2995223"/>
    <lineage>
        <taxon>Bacteria</taxon>
        <taxon>Bacillati</taxon>
        <taxon>Actinomycetota</taxon>
        <taxon>Actinomycetes</taxon>
        <taxon>Pseudonocardiales</taxon>
        <taxon>Pseudonocardiaceae</taxon>
        <taxon>Amycolatopsis</taxon>
    </lineage>
</organism>
<feature type="domain" description="Intradiol ring-cleavage dioxygenases" evidence="4">
    <location>
        <begin position="83"/>
        <end position="251"/>
    </location>
</feature>
<keyword evidence="6" id="KW-1185">Reference proteome</keyword>
<dbReference type="Proteomes" id="UP001163203">
    <property type="component" value="Chromosome"/>
</dbReference>
<protein>
    <submittedName>
        <fullName evidence="5">Catechol 1,2-dioxygenase</fullName>
    </submittedName>
</protein>
<dbReference type="Gene3D" id="2.60.130.10">
    <property type="entry name" value="Aromatic compound dioxygenase"/>
    <property type="match status" value="1"/>
</dbReference>
<dbReference type="RefSeq" id="WP_268754908.1">
    <property type="nucleotide sequence ID" value="NZ_CP113836.1"/>
</dbReference>
<dbReference type="InterPro" id="IPR000627">
    <property type="entry name" value="Intradiol_dOase_C"/>
</dbReference>
<dbReference type="Pfam" id="PF00775">
    <property type="entry name" value="Dioxygenase_C"/>
    <property type="match status" value="1"/>
</dbReference>
<dbReference type="InterPro" id="IPR015889">
    <property type="entry name" value="Intradiol_dOase_core"/>
</dbReference>
<dbReference type="PANTHER" id="PTHR33711:SF7">
    <property type="entry name" value="INTRADIOL RING-CLEAVAGE DIOXYGENASES DOMAIN-CONTAINING PROTEIN-RELATED"/>
    <property type="match status" value="1"/>
</dbReference>
<sequence length="339" mass="36755">MSEPETRLQVVFADLRRAIEDVILKHQVTMEELLAAIGWIQQVADAGELQLATILFAKAALKGTEGATYAHPEKDGASYWEMEGPAHLPGAPLLDSPAVLPMRPDEPGEPLIVSGTVRSTTGEPLPGAVLDIWQIDANNVYSGLTGADFGIGGIEPDISNDATGIPTYNLRARVLADGDGHYEFRTVMPGIESFGFTPDSPLTALTEALRLPGDRPLHIHSIVSADGFLPLTTQIYFDGDPLVNGVIEGAIPAAAVKTTTLHDNSDFREGLPALALLYRAAEMIGRNPNLEFFAIDEFSDGRAHSLVDFLRRPPEDKTIEAMHYEEGDDKNGFRFLGNW</sequence>
<evidence type="ECO:0000259" key="4">
    <source>
        <dbReference type="Pfam" id="PF00775"/>
    </source>
</evidence>
<evidence type="ECO:0000256" key="3">
    <source>
        <dbReference type="ARBA" id="ARBA00023002"/>
    </source>
</evidence>
<dbReference type="InterPro" id="IPR050770">
    <property type="entry name" value="Intradiol_RC_Dioxygenase"/>
</dbReference>
<comment type="similarity">
    <text evidence="1">Belongs to the intradiol ring-cleavage dioxygenase family.</text>
</comment>
<reference evidence="5" key="1">
    <citation type="submission" date="2022-11" db="EMBL/GenBank/DDBJ databases">
        <authorList>
            <person name="Mo P."/>
        </authorList>
    </citation>
    <scope>NUCLEOTIDE SEQUENCE</scope>
    <source>
        <strain evidence="5">HUAS 11-8</strain>
    </source>
</reference>
<evidence type="ECO:0000313" key="6">
    <source>
        <dbReference type="Proteomes" id="UP001163203"/>
    </source>
</evidence>
<gene>
    <name evidence="5" type="ORF">ORV05_27545</name>
</gene>